<evidence type="ECO:0000256" key="1">
    <source>
        <dbReference type="ARBA" id="ARBA00004123"/>
    </source>
</evidence>
<feature type="compositionally biased region" description="Acidic residues" evidence="6">
    <location>
        <begin position="106"/>
        <end position="128"/>
    </location>
</feature>
<dbReference type="Pfam" id="PF04855">
    <property type="entry name" value="SNF5"/>
    <property type="match status" value="1"/>
</dbReference>
<dbReference type="Proteomes" id="UP000014254">
    <property type="component" value="Unassembled WGS sequence"/>
</dbReference>
<dbReference type="AlphaFoldDB" id="S2JNU0"/>
<accession>S2JNU0</accession>
<organism evidence="7 8">
    <name type="scientific">Mucor circinelloides f. circinelloides (strain 1006PhL)</name>
    <name type="common">Mucormycosis agent</name>
    <name type="synonym">Calyptromyces circinelloides</name>
    <dbReference type="NCBI Taxonomy" id="1220926"/>
    <lineage>
        <taxon>Eukaryota</taxon>
        <taxon>Fungi</taxon>
        <taxon>Fungi incertae sedis</taxon>
        <taxon>Mucoromycota</taxon>
        <taxon>Mucoromycotina</taxon>
        <taxon>Mucoromycetes</taxon>
        <taxon>Mucorales</taxon>
        <taxon>Mucorineae</taxon>
        <taxon>Mucoraceae</taxon>
        <taxon>Mucor</taxon>
    </lineage>
</organism>
<name>S2JNU0_MUCC1</name>
<dbReference type="OMA" id="MWNLNES"/>
<dbReference type="PANTHER" id="PTHR10019">
    <property type="entry name" value="SNF5"/>
    <property type="match status" value="1"/>
</dbReference>
<dbReference type="InterPro" id="IPR006939">
    <property type="entry name" value="SNF5"/>
</dbReference>
<dbReference type="VEuPathDB" id="FungiDB:HMPREF1544_01058"/>
<evidence type="ECO:0000313" key="7">
    <source>
        <dbReference type="EMBL" id="EPB91996.1"/>
    </source>
</evidence>
<dbReference type="EMBL" id="KE123903">
    <property type="protein sequence ID" value="EPB91996.1"/>
    <property type="molecule type" value="Genomic_DNA"/>
</dbReference>
<keyword evidence="4" id="KW-0804">Transcription</keyword>
<evidence type="ECO:0000256" key="4">
    <source>
        <dbReference type="ARBA" id="ARBA00023163"/>
    </source>
</evidence>
<dbReference type="eggNOG" id="KOG1649">
    <property type="taxonomic scope" value="Eukaryota"/>
</dbReference>
<keyword evidence="3" id="KW-0805">Transcription regulation</keyword>
<reference evidence="8" key="1">
    <citation type="submission" date="2013-05" db="EMBL/GenBank/DDBJ databases">
        <title>The Genome sequence of Mucor circinelloides f. circinelloides 1006PhL.</title>
        <authorList>
            <consortium name="The Broad Institute Genomics Platform"/>
            <person name="Cuomo C."/>
            <person name="Earl A."/>
            <person name="Findley K."/>
            <person name="Lee S.C."/>
            <person name="Walker B."/>
            <person name="Young S."/>
            <person name="Zeng Q."/>
            <person name="Gargeya S."/>
            <person name="Fitzgerald M."/>
            <person name="Haas B."/>
            <person name="Abouelleil A."/>
            <person name="Allen A.W."/>
            <person name="Alvarado L."/>
            <person name="Arachchi H.M."/>
            <person name="Berlin A.M."/>
            <person name="Chapman S.B."/>
            <person name="Gainer-Dewar J."/>
            <person name="Goldberg J."/>
            <person name="Griggs A."/>
            <person name="Gujja S."/>
            <person name="Hansen M."/>
            <person name="Howarth C."/>
            <person name="Imamovic A."/>
            <person name="Ireland A."/>
            <person name="Larimer J."/>
            <person name="McCowan C."/>
            <person name="Murphy C."/>
            <person name="Pearson M."/>
            <person name="Poon T.W."/>
            <person name="Priest M."/>
            <person name="Roberts A."/>
            <person name="Saif S."/>
            <person name="Shea T."/>
            <person name="Sisk P."/>
            <person name="Sykes S."/>
            <person name="Wortman J."/>
            <person name="Nusbaum C."/>
            <person name="Birren B."/>
        </authorList>
    </citation>
    <scope>NUCLEOTIDE SEQUENCE [LARGE SCALE GENOMIC DNA]</scope>
    <source>
        <strain evidence="8">1006PhL</strain>
    </source>
</reference>
<evidence type="ECO:0000256" key="3">
    <source>
        <dbReference type="ARBA" id="ARBA00023015"/>
    </source>
</evidence>
<evidence type="ECO:0000256" key="5">
    <source>
        <dbReference type="ARBA" id="ARBA00023242"/>
    </source>
</evidence>
<evidence type="ECO:0000256" key="6">
    <source>
        <dbReference type="SAM" id="MobiDB-lite"/>
    </source>
</evidence>
<dbReference type="OrthoDB" id="10258327at2759"/>
<evidence type="ECO:0008006" key="9">
    <source>
        <dbReference type="Google" id="ProtNLM"/>
    </source>
</evidence>
<dbReference type="InParanoid" id="S2JNU0"/>
<comment type="similarity">
    <text evidence="2">Belongs to the SNF5 family.</text>
</comment>
<keyword evidence="8" id="KW-1185">Reference proteome</keyword>
<evidence type="ECO:0000313" key="8">
    <source>
        <dbReference type="Proteomes" id="UP000014254"/>
    </source>
</evidence>
<proteinExistence type="inferred from homology"/>
<keyword evidence="5" id="KW-0539">Nucleus</keyword>
<feature type="region of interest" description="Disordered" evidence="6">
    <location>
        <begin position="99"/>
        <end position="138"/>
    </location>
</feature>
<dbReference type="GO" id="GO:0000228">
    <property type="term" value="C:nuclear chromosome"/>
    <property type="evidence" value="ECO:0007669"/>
    <property type="project" value="InterPro"/>
</dbReference>
<dbReference type="STRING" id="1220926.S2JNU0"/>
<comment type="subcellular location">
    <subcellularLocation>
        <location evidence="1">Nucleus</location>
    </subcellularLocation>
</comment>
<protein>
    <recommendedName>
        <fullName evidence="9">Chromatin structure-remodeling complex subunit SFH1</fullName>
    </recommendedName>
</protein>
<evidence type="ECO:0000256" key="2">
    <source>
        <dbReference type="ARBA" id="ARBA00010239"/>
    </source>
</evidence>
<gene>
    <name evidence="7" type="ORF">HMPREF1544_01058</name>
</gene>
<sequence>MSGYPYPIDLNRQPIQIQPMPQQQIMPRPVAPLMHSAVAAPLPQQQQPSQPLAMPQHHSLYAASPSPSIQGYFSSYSARIKQSQENALLLPVSYITGKKHRLGGGDSDDDFEDMLEDSDNDDDSDNNEENGRQTRANTAAVEADAKVLAAMQEQQKKLPKIPHKKNMLYPQTIDLLHMSEVSEMLVPVRLDIDMDEVKLRDVFLWNMNEQYLTPEMFAELLCEDLQLEYHKFAKPIAESIRAQILDFESIQESELPNGGNNQVVEINLDLQIGKVNLRDRFEWDLNNIKTNAPEIFSKQLASELGLGGEYVNIIAHGIRDQLFRHRKRLFEGLDRRHPPSESVLESGYRKITDATKWAPKLEVLSNDELEKLLIAQERNIRRLRRETRFKRSSRRSRN</sequence>
<dbReference type="FunCoup" id="S2JNU0">
    <property type="interactions" value="611"/>
</dbReference>
<dbReference type="GO" id="GO:0006338">
    <property type="term" value="P:chromatin remodeling"/>
    <property type="evidence" value="ECO:0007669"/>
    <property type="project" value="InterPro"/>
</dbReference>